<comment type="caution">
    <text evidence="2">The sequence shown here is derived from an EMBL/GenBank/DDBJ whole genome shotgun (WGS) entry which is preliminary data.</text>
</comment>
<reference evidence="2 3" key="1">
    <citation type="journal article" date="2019" name="Sci. Rep.">
        <title>A high-quality genome of Eragrostis curvula grass provides insights into Poaceae evolution and supports new strategies to enhance forage quality.</title>
        <authorList>
            <person name="Carballo J."/>
            <person name="Santos B.A.C.M."/>
            <person name="Zappacosta D."/>
            <person name="Garbus I."/>
            <person name="Selva J.P."/>
            <person name="Gallo C.A."/>
            <person name="Diaz A."/>
            <person name="Albertini E."/>
            <person name="Caccamo M."/>
            <person name="Echenique V."/>
        </authorList>
    </citation>
    <scope>NUCLEOTIDE SEQUENCE [LARGE SCALE GENOMIC DNA]</scope>
    <source>
        <strain evidence="3">cv. Victoria</strain>
        <tissue evidence="2">Leaf</tissue>
    </source>
</reference>
<gene>
    <name evidence="2" type="ORF">EJB05_29392</name>
</gene>
<evidence type="ECO:0000313" key="3">
    <source>
        <dbReference type="Proteomes" id="UP000324897"/>
    </source>
</evidence>
<dbReference type="Proteomes" id="UP000324897">
    <property type="component" value="Chromosome 2"/>
</dbReference>
<dbReference type="AlphaFoldDB" id="A0A5J9UUP7"/>
<name>A0A5J9UUP7_9POAL</name>
<feature type="compositionally biased region" description="Polar residues" evidence="1">
    <location>
        <begin position="1"/>
        <end position="11"/>
    </location>
</feature>
<keyword evidence="3" id="KW-1185">Reference proteome</keyword>
<evidence type="ECO:0000256" key="1">
    <source>
        <dbReference type="SAM" id="MobiDB-lite"/>
    </source>
</evidence>
<accession>A0A5J9UUP7</accession>
<feature type="region of interest" description="Disordered" evidence="1">
    <location>
        <begin position="1"/>
        <end position="21"/>
    </location>
</feature>
<proteinExistence type="predicted"/>
<organism evidence="2 3">
    <name type="scientific">Eragrostis curvula</name>
    <name type="common">weeping love grass</name>
    <dbReference type="NCBI Taxonomy" id="38414"/>
    <lineage>
        <taxon>Eukaryota</taxon>
        <taxon>Viridiplantae</taxon>
        <taxon>Streptophyta</taxon>
        <taxon>Embryophyta</taxon>
        <taxon>Tracheophyta</taxon>
        <taxon>Spermatophyta</taxon>
        <taxon>Magnoliopsida</taxon>
        <taxon>Liliopsida</taxon>
        <taxon>Poales</taxon>
        <taxon>Poaceae</taxon>
        <taxon>PACMAD clade</taxon>
        <taxon>Chloridoideae</taxon>
        <taxon>Eragrostideae</taxon>
        <taxon>Eragrostidinae</taxon>
        <taxon>Eragrostis</taxon>
    </lineage>
</organism>
<sequence>MSLGSLCTSRGSLPHRSRAKVQTEQGAATLHLDMAVCGRLEPEPAGPYDAVATTGDEEGWASDEDVVVSGGPASDLPPDAAVDLDLHDQVPVGDVLAERVGEVRGERYVGPGEHRRQRRAQRHLLALVRRVHVEAVVVHADAAVRVAGGDGHLQRRGEDAGDVGEVQLLERGVLEFRCRTQRRGAERRLALFRRLPHKLLGIRGVAPRGLHLRILLPQSPRRACSSPGWR</sequence>
<protein>
    <submittedName>
        <fullName evidence="2">Uncharacterized protein</fullName>
    </submittedName>
</protein>
<dbReference type="Gramene" id="TVU26827">
    <property type="protein sequence ID" value="TVU26827"/>
    <property type="gene ID" value="EJB05_29392"/>
</dbReference>
<evidence type="ECO:0000313" key="2">
    <source>
        <dbReference type="EMBL" id="TVU26827.1"/>
    </source>
</evidence>
<dbReference type="EMBL" id="RWGY01000013">
    <property type="protein sequence ID" value="TVU26827.1"/>
    <property type="molecule type" value="Genomic_DNA"/>
</dbReference>